<evidence type="ECO:0008006" key="3">
    <source>
        <dbReference type="Google" id="ProtNLM"/>
    </source>
</evidence>
<protein>
    <recommendedName>
        <fullName evidence="3">Glycoside hydrolase family 19 catalytic domain-containing protein</fullName>
    </recommendedName>
</protein>
<dbReference type="OrthoDB" id="2349272at2759"/>
<evidence type="ECO:0000313" key="2">
    <source>
        <dbReference type="Proteomes" id="UP000193144"/>
    </source>
</evidence>
<feature type="non-terminal residue" evidence="1">
    <location>
        <position position="159"/>
    </location>
</feature>
<organism evidence="1 2">
    <name type="scientific">Clohesyomyces aquaticus</name>
    <dbReference type="NCBI Taxonomy" id="1231657"/>
    <lineage>
        <taxon>Eukaryota</taxon>
        <taxon>Fungi</taxon>
        <taxon>Dikarya</taxon>
        <taxon>Ascomycota</taxon>
        <taxon>Pezizomycotina</taxon>
        <taxon>Dothideomycetes</taxon>
        <taxon>Pleosporomycetidae</taxon>
        <taxon>Pleosporales</taxon>
        <taxon>Lindgomycetaceae</taxon>
        <taxon>Clohesyomyces</taxon>
    </lineage>
</organism>
<accession>A0A1Y1ZW30</accession>
<dbReference type="Proteomes" id="UP000193144">
    <property type="component" value="Unassembled WGS sequence"/>
</dbReference>
<gene>
    <name evidence="1" type="ORF">BCR34DRAFT_434481</name>
</gene>
<name>A0A1Y1ZW30_9PLEO</name>
<dbReference type="EMBL" id="MCFA01000033">
    <property type="protein sequence ID" value="ORY14469.1"/>
    <property type="molecule type" value="Genomic_DNA"/>
</dbReference>
<feature type="non-terminal residue" evidence="1">
    <location>
        <position position="1"/>
    </location>
</feature>
<reference evidence="1 2" key="1">
    <citation type="submission" date="2016-07" db="EMBL/GenBank/DDBJ databases">
        <title>Pervasive Adenine N6-methylation of Active Genes in Fungi.</title>
        <authorList>
            <consortium name="DOE Joint Genome Institute"/>
            <person name="Mondo S.J."/>
            <person name="Dannebaum R.O."/>
            <person name="Kuo R.C."/>
            <person name="Labutti K."/>
            <person name="Haridas S."/>
            <person name="Kuo A."/>
            <person name="Salamov A."/>
            <person name="Ahrendt S.R."/>
            <person name="Lipzen A."/>
            <person name="Sullivan W."/>
            <person name="Andreopoulos W.B."/>
            <person name="Clum A."/>
            <person name="Lindquist E."/>
            <person name="Daum C."/>
            <person name="Ramamoorthy G.K."/>
            <person name="Gryganskyi A."/>
            <person name="Culley D."/>
            <person name="Magnuson J.K."/>
            <person name="James T.Y."/>
            <person name="O'Malley M.A."/>
            <person name="Stajich J.E."/>
            <person name="Spatafora J.W."/>
            <person name="Visel A."/>
            <person name="Grigoriev I.V."/>
        </authorList>
    </citation>
    <scope>NUCLEOTIDE SEQUENCE [LARGE SCALE GENOMIC DNA]</scope>
    <source>
        <strain evidence="1 2">CBS 115471</strain>
    </source>
</reference>
<comment type="caution">
    <text evidence="1">The sequence shown here is derived from an EMBL/GenBank/DDBJ whole genome shotgun (WGS) entry which is preliminary data.</text>
</comment>
<evidence type="ECO:0000313" key="1">
    <source>
        <dbReference type="EMBL" id="ORY14469.1"/>
    </source>
</evidence>
<proteinExistence type="predicted"/>
<dbReference type="AlphaFoldDB" id="A0A1Y1ZW30"/>
<sequence length="159" mass="17598">ITAALLTKIAPSTSSCISAPILSECANATVAAPAIVRSFNNYDITSLGEQAALISLILYESGDFKYNKNHFPPPGVPGQGTRNMQSAKYNEMYAREIGIEDPMLDENASFGSAAWFLTTQCTEEVRRGLESGEKEEYRVYLEDCVGTRDTEEREKVWEK</sequence>
<keyword evidence="2" id="KW-1185">Reference proteome</keyword>